<feature type="compositionally biased region" description="Basic and acidic residues" evidence="1">
    <location>
        <begin position="1"/>
        <end position="24"/>
    </location>
</feature>
<evidence type="ECO:0000313" key="3">
    <source>
        <dbReference type="Proteomes" id="UP000479000"/>
    </source>
</evidence>
<evidence type="ECO:0000313" key="2">
    <source>
        <dbReference type="EMBL" id="CAB0011475.1"/>
    </source>
</evidence>
<keyword evidence="3" id="KW-1185">Reference proteome</keyword>
<organism evidence="2 3">
    <name type="scientific">Nesidiocoris tenuis</name>
    <dbReference type="NCBI Taxonomy" id="355587"/>
    <lineage>
        <taxon>Eukaryota</taxon>
        <taxon>Metazoa</taxon>
        <taxon>Ecdysozoa</taxon>
        <taxon>Arthropoda</taxon>
        <taxon>Hexapoda</taxon>
        <taxon>Insecta</taxon>
        <taxon>Pterygota</taxon>
        <taxon>Neoptera</taxon>
        <taxon>Paraneoptera</taxon>
        <taxon>Hemiptera</taxon>
        <taxon>Heteroptera</taxon>
        <taxon>Panheteroptera</taxon>
        <taxon>Cimicomorpha</taxon>
        <taxon>Miridae</taxon>
        <taxon>Dicyphina</taxon>
        <taxon>Nesidiocoris</taxon>
    </lineage>
</organism>
<feature type="region of interest" description="Disordered" evidence="1">
    <location>
        <begin position="44"/>
        <end position="115"/>
    </location>
</feature>
<feature type="compositionally biased region" description="Low complexity" evidence="1">
    <location>
        <begin position="97"/>
        <end position="109"/>
    </location>
</feature>
<dbReference type="EMBL" id="CADCXU010024190">
    <property type="protein sequence ID" value="CAB0011475.1"/>
    <property type="molecule type" value="Genomic_DNA"/>
</dbReference>
<dbReference type="AlphaFoldDB" id="A0A6H5HDI8"/>
<protein>
    <submittedName>
        <fullName evidence="2">Uncharacterized protein</fullName>
    </submittedName>
</protein>
<feature type="non-terminal residue" evidence="2">
    <location>
        <position position="1"/>
    </location>
</feature>
<feature type="region of interest" description="Disordered" evidence="1">
    <location>
        <begin position="1"/>
        <end position="25"/>
    </location>
</feature>
<reference evidence="2 3" key="1">
    <citation type="submission" date="2020-02" db="EMBL/GenBank/DDBJ databases">
        <authorList>
            <person name="Ferguson B K."/>
        </authorList>
    </citation>
    <scope>NUCLEOTIDE SEQUENCE [LARGE SCALE GENOMIC DNA]</scope>
</reference>
<proteinExistence type="predicted"/>
<dbReference type="Proteomes" id="UP000479000">
    <property type="component" value="Unassembled WGS sequence"/>
</dbReference>
<accession>A0A6H5HDI8</accession>
<gene>
    <name evidence="2" type="ORF">NTEN_LOCUS16416</name>
</gene>
<sequence length="309" mass="34079">GKHRNHSADRGPAQDKGSNDKGDYDPIVLIIPFDMNYEPTVGIDSEQKRKKSYRPPCPAGSNYTTTRRHRRNGLNPSLDSISTTNSGNLKSKRSLKVSVVTSPHPSSPSAPLESYPNSFASGAGADETFSLVSDTWSTDVLASDSELLEQQPSSQQAAATLNLLSSSVLLEPAAGTTQEGKSSLPCLDQERFPTYGDRVTGLCTMSQIDQEKKARTASRASFTRIKNQIVIGIENVAPNLRALAKVFDDSFEELNKRDGVVQELMKMDMTITEEDMIEDQEKSDEYSLMYYEIKFKAAEILDNESYSVM</sequence>
<evidence type="ECO:0000256" key="1">
    <source>
        <dbReference type="SAM" id="MobiDB-lite"/>
    </source>
</evidence>
<name>A0A6H5HDI8_9HEMI</name>
<feature type="compositionally biased region" description="Polar residues" evidence="1">
    <location>
        <begin position="74"/>
        <end position="89"/>
    </location>
</feature>